<dbReference type="RefSeq" id="WP_012003548.1">
    <property type="nucleotide sequence ID" value="NC_009828.1"/>
</dbReference>
<dbReference type="PANTHER" id="PTHR33969">
    <property type="entry name" value="SEGREGATION AND CONDENSATION PROTEIN A"/>
    <property type="match status" value="1"/>
</dbReference>
<keyword evidence="2" id="KW-0175">Coiled coil</keyword>
<keyword evidence="4" id="KW-1185">Reference proteome</keyword>
<dbReference type="AlphaFoldDB" id="A8F7D8"/>
<sequence>MQEFEGPLDLLLYLVRRRKINVREISISQLADEFIEHVEQMKKLDLNITSDFLTTATQLMEIKARYMIPALSEKEVKELKKREEDIYRRLELYEQIKQLSEDLQNRVKSMAGRKAVRLAALPQIEHEKLTLVLQSALQEISIKKAVYKIRKQSMTVEQAMENILENLSKDQEINLYDILKKAEDRYQLIIYFLAILELIFFKKISLFEKENDFILRGNGFEA</sequence>
<dbReference type="KEGG" id="tle:Tlet_1516"/>
<evidence type="ECO:0000256" key="2">
    <source>
        <dbReference type="SAM" id="Coils"/>
    </source>
</evidence>
<reference evidence="3 4" key="2">
    <citation type="journal article" date="2009" name="Proc. Natl. Acad. Sci. U.S.A.">
        <title>On the chimeric nature, thermophilic origin, and phylogenetic placement of the Thermotogales.</title>
        <authorList>
            <person name="Zhaxybayeva O."/>
            <person name="Swithers K.S."/>
            <person name="Lapierre P."/>
            <person name="Fournier G.P."/>
            <person name="Bickhart D.M."/>
            <person name="DeBoy R.T."/>
            <person name="Nelson K.E."/>
            <person name="Nesbo C.L."/>
            <person name="Doolittle W.F."/>
            <person name="Gogarten J.P."/>
            <person name="Noll K.M."/>
        </authorList>
    </citation>
    <scope>NUCLEOTIDE SEQUENCE [LARGE SCALE GENOMIC DNA]</scope>
    <source>
        <strain evidence="4">ATCC BAA-301 / DSM 14385 / NBRC 107922 / TMO</strain>
    </source>
</reference>
<proteinExistence type="predicted"/>
<dbReference type="Proteomes" id="UP000002016">
    <property type="component" value="Chromosome"/>
</dbReference>
<dbReference type="eggNOG" id="COG1354">
    <property type="taxonomic scope" value="Bacteria"/>
</dbReference>
<dbReference type="HOGENOM" id="CLU_038686_3_3_0"/>
<dbReference type="PANTHER" id="PTHR33969:SF2">
    <property type="entry name" value="SEGREGATION AND CONDENSATION PROTEIN A"/>
    <property type="match status" value="1"/>
</dbReference>
<accession>A8F7D8</accession>
<evidence type="ECO:0000313" key="4">
    <source>
        <dbReference type="Proteomes" id="UP000002016"/>
    </source>
</evidence>
<dbReference type="Gene3D" id="6.10.250.2410">
    <property type="match status" value="1"/>
</dbReference>
<evidence type="ECO:0000313" key="3">
    <source>
        <dbReference type="EMBL" id="ABV34072.1"/>
    </source>
</evidence>
<dbReference type="STRING" id="416591.Tlet_1516"/>
<protein>
    <recommendedName>
        <fullName evidence="1">Segregation and condensation protein A</fullName>
    </recommendedName>
</protein>
<dbReference type="EMBL" id="CP000812">
    <property type="protein sequence ID" value="ABV34072.1"/>
    <property type="molecule type" value="Genomic_DNA"/>
</dbReference>
<reference evidence="3 4" key="1">
    <citation type="submission" date="2007-08" db="EMBL/GenBank/DDBJ databases">
        <title>Complete sequence of Thermotoga lettingae TMO.</title>
        <authorList>
            <consortium name="US DOE Joint Genome Institute"/>
            <person name="Copeland A."/>
            <person name="Lucas S."/>
            <person name="Lapidus A."/>
            <person name="Barry K."/>
            <person name="Glavina del Rio T."/>
            <person name="Dalin E."/>
            <person name="Tice H."/>
            <person name="Pitluck S."/>
            <person name="Foster B."/>
            <person name="Bruce D."/>
            <person name="Schmutz J."/>
            <person name="Larimer F."/>
            <person name="Land M."/>
            <person name="Hauser L."/>
            <person name="Kyrpides N."/>
            <person name="Mikhailova N."/>
            <person name="Nelson K."/>
            <person name="Gogarten J.P."/>
            <person name="Noll K."/>
            <person name="Richardson P."/>
        </authorList>
    </citation>
    <scope>NUCLEOTIDE SEQUENCE [LARGE SCALE GENOMIC DNA]</scope>
    <source>
        <strain evidence="4">ATCC BAA-301 / DSM 14385 / NBRC 107922 / TMO</strain>
    </source>
</reference>
<feature type="coiled-coil region" evidence="2">
    <location>
        <begin position="76"/>
        <end position="113"/>
    </location>
</feature>
<gene>
    <name evidence="3" type="ordered locus">Tlet_1516</name>
</gene>
<dbReference type="InterPro" id="IPR003768">
    <property type="entry name" value="ScpA"/>
</dbReference>
<evidence type="ECO:0000256" key="1">
    <source>
        <dbReference type="ARBA" id="ARBA00044777"/>
    </source>
</evidence>
<name>A8F7D8_PSELT</name>
<organism evidence="3 4">
    <name type="scientific">Pseudothermotoga lettingae (strain ATCC BAA-301 / DSM 14385 / NBRC 107922 / TMO)</name>
    <name type="common">Thermotoga lettingae</name>
    <dbReference type="NCBI Taxonomy" id="416591"/>
    <lineage>
        <taxon>Bacteria</taxon>
        <taxon>Thermotogati</taxon>
        <taxon>Thermotogota</taxon>
        <taxon>Thermotogae</taxon>
        <taxon>Thermotogales</taxon>
        <taxon>Thermotogaceae</taxon>
        <taxon>Pseudothermotoga</taxon>
    </lineage>
</organism>
<dbReference type="Pfam" id="PF02616">
    <property type="entry name" value="SMC_ScpA"/>
    <property type="match status" value="1"/>
</dbReference>